<dbReference type="Pfam" id="PF01522">
    <property type="entry name" value="Polysacc_deac_1"/>
    <property type="match status" value="1"/>
</dbReference>
<dbReference type="GO" id="GO:0005975">
    <property type="term" value="P:carbohydrate metabolic process"/>
    <property type="evidence" value="ECO:0007669"/>
    <property type="project" value="InterPro"/>
</dbReference>
<dbReference type="AlphaFoldDB" id="A0A538SL63"/>
<gene>
    <name evidence="3" type="ORF">E6K74_12715</name>
</gene>
<dbReference type="GO" id="GO:0016810">
    <property type="term" value="F:hydrolase activity, acting on carbon-nitrogen (but not peptide) bonds"/>
    <property type="evidence" value="ECO:0007669"/>
    <property type="project" value="InterPro"/>
</dbReference>
<feature type="domain" description="NodB homology" evidence="2">
    <location>
        <begin position="90"/>
        <end position="303"/>
    </location>
</feature>
<evidence type="ECO:0000256" key="1">
    <source>
        <dbReference type="ARBA" id="ARBA00022729"/>
    </source>
</evidence>
<organism evidence="3 4">
    <name type="scientific">Eiseniibacteriota bacterium</name>
    <dbReference type="NCBI Taxonomy" id="2212470"/>
    <lineage>
        <taxon>Bacteria</taxon>
        <taxon>Candidatus Eiseniibacteriota</taxon>
    </lineage>
</organism>
<evidence type="ECO:0000313" key="4">
    <source>
        <dbReference type="Proteomes" id="UP000319829"/>
    </source>
</evidence>
<dbReference type="Proteomes" id="UP000319829">
    <property type="component" value="Unassembled WGS sequence"/>
</dbReference>
<dbReference type="InterPro" id="IPR002509">
    <property type="entry name" value="NODB_dom"/>
</dbReference>
<keyword evidence="1" id="KW-0732">Signal</keyword>
<dbReference type="EMBL" id="VBOU01000116">
    <property type="protein sequence ID" value="TMQ52110.1"/>
    <property type="molecule type" value="Genomic_DNA"/>
</dbReference>
<dbReference type="InterPro" id="IPR051398">
    <property type="entry name" value="Polysacch_Deacetylase"/>
</dbReference>
<name>A0A538SL63_UNCEI</name>
<dbReference type="SUPFAM" id="SSF88713">
    <property type="entry name" value="Glycoside hydrolase/deacetylase"/>
    <property type="match status" value="1"/>
</dbReference>
<proteinExistence type="predicted"/>
<dbReference type="PROSITE" id="PS51677">
    <property type="entry name" value="NODB"/>
    <property type="match status" value="1"/>
</dbReference>
<dbReference type="Gene3D" id="3.20.20.370">
    <property type="entry name" value="Glycoside hydrolase/deacetylase"/>
    <property type="match status" value="1"/>
</dbReference>
<dbReference type="CDD" id="cd10918">
    <property type="entry name" value="CE4_NodB_like_5s_6s"/>
    <property type="match status" value="1"/>
</dbReference>
<sequence length="303" mass="33511">MRLAVSLSHHTLFRLAGADILGPVLHAVGRGLLSLFTLHRFADPQLEVMGHDPAVVRDHLAYLRRHRYRLLSLSDVLKLLDDAGGGPMPPAVAFTVDDGYADFARIGAPIFAEYDCPVTAFVPTGFLDRQLWLWWDRVAYLFTETGRSSVVFGLGSEDRAYRWSTPAERARIQDDVLRHLELLDAPEREATIASLSQQLDVSLPASPPEAFAPMTWDDVRRAANLGVTFGPHTVTHRLLTRASDEDCNWEIQESYRRLLAETDASVPVFCYPGGQAGPRELEAAQCAGFKSAVTTTPGYVTAH</sequence>
<dbReference type="InterPro" id="IPR011330">
    <property type="entry name" value="Glyco_hydro/deAcase_b/a-brl"/>
</dbReference>
<reference evidence="3 4" key="1">
    <citation type="journal article" date="2019" name="Nat. Microbiol.">
        <title>Mediterranean grassland soil C-N compound turnover is dependent on rainfall and depth, and is mediated by genomically divergent microorganisms.</title>
        <authorList>
            <person name="Diamond S."/>
            <person name="Andeer P.F."/>
            <person name="Li Z."/>
            <person name="Crits-Christoph A."/>
            <person name="Burstein D."/>
            <person name="Anantharaman K."/>
            <person name="Lane K.R."/>
            <person name="Thomas B.C."/>
            <person name="Pan C."/>
            <person name="Northen T.R."/>
            <person name="Banfield J.F."/>
        </authorList>
    </citation>
    <scope>NUCLEOTIDE SEQUENCE [LARGE SCALE GENOMIC DNA]</scope>
    <source>
        <strain evidence="3">WS_4</strain>
    </source>
</reference>
<accession>A0A538SL63</accession>
<dbReference type="PANTHER" id="PTHR34216:SF7">
    <property type="entry name" value="POLY-BETA-1,6-N-ACETYL-D-GLUCOSAMINE N-DEACETYLASE"/>
    <property type="match status" value="1"/>
</dbReference>
<comment type="caution">
    <text evidence="3">The sequence shown here is derived from an EMBL/GenBank/DDBJ whole genome shotgun (WGS) entry which is preliminary data.</text>
</comment>
<feature type="non-terminal residue" evidence="3">
    <location>
        <position position="303"/>
    </location>
</feature>
<protein>
    <recommendedName>
        <fullName evidence="2">NodB homology domain-containing protein</fullName>
    </recommendedName>
</protein>
<evidence type="ECO:0000313" key="3">
    <source>
        <dbReference type="EMBL" id="TMQ52110.1"/>
    </source>
</evidence>
<evidence type="ECO:0000259" key="2">
    <source>
        <dbReference type="PROSITE" id="PS51677"/>
    </source>
</evidence>
<dbReference type="PANTHER" id="PTHR34216">
    <property type="match status" value="1"/>
</dbReference>